<accession>A0A2A6FRS8</accession>
<dbReference type="GO" id="GO:0046872">
    <property type="term" value="F:metal ion binding"/>
    <property type="evidence" value="ECO:0007669"/>
    <property type="project" value="UniProtKB-KW"/>
</dbReference>
<name>A0A2A6FRS8_9MICO</name>
<evidence type="ECO:0000256" key="4">
    <source>
        <dbReference type="PROSITE-ProRule" id="PRU00236"/>
    </source>
</evidence>
<dbReference type="InterPro" id="IPR003000">
    <property type="entry name" value="Sirtuin"/>
</dbReference>
<organism evidence="6 7">
    <name type="scientific">Candidatus Lumbricidiphila eiseniae</name>
    <dbReference type="NCBI Taxonomy" id="1969409"/>
    <lineage>
        <taxon>Bacteria</taxon>
        <taxon>Bacillati</taxon>
        <taxon>Actinomycetota</taxon>
        <taxon>Actinomycetes</taxon>
        <taxon>Micrococcales</taxon>
        <taxon>Microbacteriaceae</taxon>
        <taxon>Candidatus Lumbricidiphila</taxon>
    </lineage>
</organism>
<keyword evidence="4" id="KW-0479">Metal-binding</keyword>
<feature type="binding site" evidence="4">
    <location>
        <position position="181"/>
    </location>
    <ligand>
        <name>Zn(2+)</name>
        <dbReference type="ChEBI" id="CHEBI:29105"/>
    </ligand>
</feature>
<feature type="binding site" evidence="4">
    <location>
        <position position="123"/>
    </location>
    <ligand>
        <name>Zn(2+)</name>
        <dbReference type="ChEBI" id="CHEBI:29105"/>
    </ligand>
</feature>
<proteinExistence type="predicted"/>
<dbReference type="Gene3D" id="3.30.1600.10">
    <property type="entry name" value="SIR2/SIRT2 'Small Domain"/>
    <property type="match status" value="1"/>
</dbReference>
<keyword evidence="3" id="KW-0520">NAD</keyword>
<dbReference type="AlphaFoldDB" id="A0A2A6FRS8"/>
<dbReference type="PROSITE" id="PS50305">
    <property type="entry name" value="SIRTUIN"/>
    <property type="match status" value="1"/>
</dbReference>
<dbReference type="Pfam" id="PF02146">
    <property type="entry name" value="SIR2"/>
    <property type="match status" value="1"/>
</dbReference>
<dbReference type="InterPro" id="IPR026590">
    <property type="entry name" value="Ssirtuin_cat_dom"/>
</dbReference>
<evidence type="ECO:0000256" key="2">
    <source>
        <dbReference type="ARBA" id="ARBA00022679"/>
    </source>
</evidence>
<dbReference type="PANTHER" id="PTHR11085:SF10">
    <property type="entry name" value="NAD-DEPENDENT PROTEIN DEACYLASE SIRTUIN-5, MITOCHONDRIAL-RELATED"/>
    <property type="match status" value="1"/>
</dbReference>
<dbReference type="EMBL" id="NAEP01000032">
    <property type="protein sequence ID" value="PDQ35584.1"/>
    <property type="molecule type" value="Genomic_DNA"/>
</dbReference>
<dbReference type="InterPro" id="IPR026591">
    <property type="entry name" value="Sirtuin_cat_small_dom_sf"/>
</dbReference>
<gene>
    <name evidence="6" type="ORF">B5766_05785</name>
</gene>
<dbReference type="PANTHER" id="PTHR11085">
    <property type="entry name" value="NAD-DEPENDENT PROTEIN DEACYLASE SIRTUIN-5, MITOCHONDRIAL-RELATED"/>
    <property type="match status" value="1"/>
</dbReference>
<dbReference type="GO" id="GO:0017136">
    <property type="term" value="F:histone deacetylase activity, NAD-dependent"/>
    <property type="evidence" value="ECO:0007669"/>
    <property type="project" value="TreeGrafter"/>
</dbReference>
<evidence type="ECO:0000313" key="6">
    <source>
        <dbReference type="EMBL" id="PDQ35584.1"/>
    </source>
</evidence>
<reference evidence="7" key="1">
    <citation type="submission" date="2017-03" db="EMBL/GenBank/DDBJ databases">
        <authorList>
            <person name="Lund M.B."/>
        </authorList>
    </citation>
    <scope>NUCLEOTIDE SEQUENCE [LARGE SCALE GENOMIC DNA]</scope>
</reference>
<dbReference type="InterPro" id="IPR050134">
    <property type="entry name" value="NAD-dep_sirtuin_deacylases"/>
</dbReference>
<dbReference type="Proteomes" id="UP000219994">
    <property type="component" value="Unassembled WGS sequence"/>
</dbReference>
<sequence>MSSLSAAVECLRGRRFAVLTGAGVSTDSGIPDYRGTGSSPRAAMTLRAFLTSEQARRHYWVVSHLGWHPFRAAEPNSGHRAITALEASGKVPGVITQNIDGLHVRAGNEFVVELHGSLDRVWCLSCHHEYTRSEIAVWLEELNPRLAAAQSTPALPDGTVEVDTSVRTLIDGLTVPECRKCGGILKPGVVFFGETVPIDVYRWAERVLESADVLLVAGSSLAVNSGMQLVERAIRRRQRVVIINRGPTRADHRATVRIEGGTTESLVALAGALIPAGSAKLD</sequence>
<dbReference type="Gene3D" id="3.40.50.1220">
    <property type="entry name" value="TPP-binding domain"/>
    <property type="match status" value="1"/>
</dbReference>
<feature type="active site" description="Proton acceptor" evidence="4">
    <location>
        <position position="115"/>
    </location>
</feature>
<dbReference type="EC" id="2.3.1.286" evidence="1"/>
<evidence type="ECO:0000259" key="5">
    <source>
        <dbReference type="PROSITE" id="PS50305"/>
    </source>
</evidence>
<dbReference type="InterPro" id="IPR029035">
    <property type="entry name" value="DHS-like_NAD/FAD-binding_dom"/>
</dbReference>
<feature type="binding site" evidence="4">
    <location>
        <position position="178"/>
    </location>
    <ligand>
        <name>Zn(2+)</name>
        <dbReference type="ChEBI" id="CHEBI:29105"/>
    </ligand>
</feature>
<evidence type="ECO:0000256" key="1">
    <source>
        <dbReference type="ARBA" id="ARBA00012928"/>
    </source>
</evidence>
<keyword evidence="4" id="KW-0862">Zinc</keyword>
<comment type="caution">
    <text evidence="6">The sequence shown here is derived from an EMBL/GenBank/DDBJ whole genome shotgun (WGS) entry which is preliminary data.</text>
</comment>
<feature type="binding site" evidence="4">
    <location>
        <position position="126"/>
    </location>
    <ligand>
        <name>Zn(2+)</name>
        <dbReference type="ChEBI" id="CHEBI:29105"/>
    </ligand>
</feature>
<evidence type="ECO:0000313" key="7">
    <source>
        <dbReference type="Proteomes" id="UP000219994"/>
    </source>
</evidence>
<keyword evidence="2" id="KW-0808">Transferase</keyword>
<protein>
    <recommendedName>
        <fullName evidence="1">protein acetyllysine N-acetyltransferase</fullName>
        <ecNumber evidence="1">2.3.1.286</ecNumber>
    </recommendedName>
</protein>
<dbReference type="GO" id="GO:0070403">
    <property type="term" value="F:NAD+ binding"/>
    <property type="evidence" value="ECO:0007669"/>
    <property type="project" value="InterPro"/>
</dbReference>
<dbReference type="SUPFAM" id="SSF52467">
    <property type="entry name" value="DHS-like NAD/FAD-binding domain"/>
    <property type="match status" value="1"/>
</dbReference>
<evidence type="ECO:0000256" key="3">
    <source>
        <dbReference type="ARBA" id="ARBA00023027"/>
    </source>
</evidence>
<feature type="domain" description="Deacetylase sirtuin-type" evidence="5">
    <location>
        <begin position="1"/>
        <end position="282"/>
    </location>
</feature>